<dbReference type="InterPro" id="IPR054567">
    <property type="entry name" value="NNH7"/>
</dbReference>
<dbReference type="InterPro" id="IPR027417">
    <property type="entry name" value="P-loop_NTPase"/>
</dbReference>
<protein>
    <recommendedName>
        <fullName evidence="1">NACHT N-terminal Helical domain-containing protein</fullName>
    </recommendedName>
</protein>
<proteinExistence type="predicted"/>
<sequence>MATDPYTLDGARRILADTPKVVEKLDRLLGLAILGSGVGYLTTGVSELFTVFGWVDQKNETVRLLDGLVSAGYERLRKGAGRERFDVLAATHTALVHGSFFAAIREVLGSVYDRLDLTDEDLSRLTAVAAGERAVGLLASGRVPLPDATSGLHRSIVDRIEPFYRELTRASLEFFAGFHGWPRDAEVRPADPLVRQIVERAVRRYRVEYARLAAEVREFEIWAMLGEHAATQEVTGTSLARLEHWVATIVRRGDRQAARILTVIEAINREVLSATLIPIGEAGDLGGVVLPTVEAGYVSPRFRWAIADRDARPGDERWWARQPLEDDIETFLAGHVAGPAGTEKPMVVLGHPGSGKSLFTKVCAARLAGADRFTAVRIALRDVGDPSAPLHAQLSGSLEKATNGHVNWTDFCAASEDTVRVLFIDGLDELMQATGSTQSGYLADVAEFQRVEKVTGTPLIAVVTARTIVAELAGIPEGSLMVKLEDFSDDQVRQWLRIWRTVNAGAGVLDPDPATVLRLGDLSHQPLLLLLLAVYAARSPLPRQSSAADLYGALLHDFITRELTKPGQPPEVTSAQRRYDALWQLGVVAFGMINRGRLHLGEDQLRLDLVALSRRHADPILTPAGALDPAQRVIGRFFFITAAEADAGHVGRSYEFLHATFGEYLVAYHVVNQLVDLHRALARPSSQQWDDDLLFALLSHRLITAGAAQVLPFARQLFAAEAADTRQGVLVVLSRIIRAAPDRWGRGAFAGYDPSGGRYTDRMATYTANLVLLLTRLVDDPVPLAYLAPADADPEEHWTTLLDLWHASFQRDHGEEWRQLLTSLGRPTGSWAAVEARSDPISNTFVRRLRLETANRVRGAAYNAGIAMMTDNYRLTPVDGAEQLAGELAATLTEPVPGRAGGVDDKMMRAFLEADVTAEWLARPVLAHLCRFGENIPVPLFREIVARLLGFRRQRSDLGPGFALLAALFPALLPYLPQMGAELFVAVDSGEPVMIPAARDSRIEMVLGIGEVVWGRSDRVLYGTSYRHTPEVRAVLEGSWPAAVVALLPADAADSVRRAIIRQAVAEIPEFL</sequence>
<dbReference type="RefSeq" id="WP_282765550.1">
    <property type="nucleotide sequence ID" value="NZ_JASCTH010000031.1"/>
</dbReference>
<keyword evidence="3" id="KW-1185">Reference proteome</keyword>
<evidence type="ECO:0000313" key="2">
    <source>
        <dbReference type="EMBL" id="MDI6104225.1"/>
    </source>
</evidence>
<gene>
    <name evidence="2" type="ORF">QLQ12_37105</name>
</gene>
<organism evidence="2 3">
    <name type="scientific">Actinoplanes sandaracinus</name>
    <dbReference type="NCBI Taxonomy" id="3045177"/>
    <lineage>
        <taxon>Bacteria</taxon>
        <taxon>Bacillati</taxon>
        <taxon>Actinomycetota</taxon>
        <taxon>Actinomycetes</taxon>
        <taxon>Micromonosporales</taxon>
        <taxon>Micromonosporaceae</taxon>
        <taxon>Actinoplanes</taxon>
    </lineage>
</organism>
<comment type="caution">
    <text evidence="2">The sequence shown here is derived from an EMBL/GenBank/DDBJ whole genome shotgun (WGS) entry which is preliminary data.</text>
</comment>
<dbReference type="Gene3D" id="3.40.50.300">
    <property type="entry name" value="P-loop containing nucleotide triphosphate hydrolases"/>
    <property type="match status" value="1"/>
</dbReference>
<dbReference type="EMBL" id="JASCTH010000031">
    <property type="protein sequence ID" value="MDI6104225.1"/>
    <property type="molecule type" value="Genomic_DNA"/>
</dbReference>
<reference evidence="2 3" key="1">
    <citation type="submission" date="2023-05" db="EMBL/GenBank/DDBJ databases">
        <title>Actinoplanes sp. NEAU-A12 genome sequencing.</title>
        <authorList>
            <person name="Wang Z.-S."/>
        </authorList>
    </citation>
    <scope>NUCLEOTIDE SEQUENCE [LARGE SCALE GENOMIC DNA]</scope>
    <source>
        <strain evidence="2 3">NEAU-A12</strain>
    </source>
</reference>
<accession>A0ABT6WX65</accession>
<evidence type="ECO:0000259" key="1">
    <source>
        <dbReference type="Pfam" id="PF22738"/>
    </source>
</evidence>
<dbReference type="Pfam" id="PF22738">
    <property type="entry name" value="NNH7"/>
    <property type="match status" value="1"/>
</dbReference>
<evidence type="ECO:0000313" key="3">
    <source>
        <dbReference type="Proteomes" id="UP001241758"/>
    </source>
</evidence>
<feature type="domain" description="NACHT N-terminal Helical" evidence="1">
    <location>
        <begin position="4"/>
        <end position="227"/>
    </location>
</feature>
<name>A0ABT6WX65_9ACTN</name>
<dbReference type="Proteomes" id="UP001241758">
    <property type="component" value="Unassembled WGS sequence"/>
</dbReference>
<dbReference type="SUPFAM" id="SSF52540">
    <property type="entry name" value="P-loop containing nucleoside triphosphate hydrolases"/>
    <property type="match status" value="1"/>
</dbReference>